<organism evidence="2 3">
    <name type="scientific">Lachnospira pectinoschiza</name>
    <dbReference type="NCBI Taxonomy" id="28052"/>
    <lineage>
        <taxon>Bacteria</taxon>
        <taxon>Bacillati</taxon>
        <taxon>Bacillota</taxon>
        <taxon>Clostridia</taxon>
        <taxon>Lachnospirales</taxon>
        <taxon>Lachnospiraceae</taxon>
        <taxon>Lachnospira</taxon>
    </lineage>
</organism>
<proteinExistence type="predicted"/>
<sequence length="391" mass="45346">MKILFYRYGSICEPDIIHGFKNLGFEVEEINIEVTNKNLLPAQCVEQVSKVLLPGGFSFVFTINFFPWLSDLCQILKLRYISLIVDSPVLELFSKSLSNSFNRVFLFDLSLYKDFENENPGHIYHTPLYANTDRLDSYLEGVSEAQKEKFRADISFIGSSYEEKNPYSTAKFSDYYKGYHDALIDAQLNVYGLNFLDEAASEEFCDYFIENVDHLYRFPPDAREDKKALVTQAHLSYRVAEKERKLALNMLGQKYKLDFYTQSSLKDFRNVRYRGNAGSLEEMPIIFNQSKINLNFTSKAIKTGIPLRVFDILGSGGFLISNYQTELLQVFENGKDLVVYEDLDHLVELCGYYLEHDEERIEIAKNGHETVKKYHNVTTRLLQIIDQAFRD</sequence>
<name>A0A1G9XKW5_9FIRM</name>
<dbReference type="EMBL" id="FNHZ01000004">
    <property type="protein sequence ID" value="SDM97056.1"/>
    <property type="molecule type" value="Genomic_DNA"/>
</dbReference>
<keyword evidence="3" id="KW-1185">Reference proteome</keyword>
<reference evidence="3" key="1">
    <citation type="submission" date="2016-10" db="EMBL/GenBank/DDBJ databases">
        <authorList>
            <person name="Varghese N."/>
            <person name="Submissions S."/>
        </authorList>
    </citation>
    <scope>NUCLEOTIDE SEQUENCE [LARGE SCALE GENOMIC DNA]</scope>
    <source>
        <strain evidence="3">M83</strain>
    </source>
</reference>
<gene>
    <name evidence="2" type="ORF">SAMN05216544_1535</name>
</gene>
<accession>A0A1G9XKW5</accession>
<dbReference type="InterPro" id="IPR055259">
    <property type="entry name" value="YkvP/CgeB_Glyco_trans-like"/>
</dbReference>
<dbReference type="OrthoDB" id="7019976at2"/>
<dbReference type="Pfam" id="PF13524">
    <property type="entry name" value="Glyco_trans_1_2"/>
    <property type="match status" value="1"/>
</dbReference>
<dbReference type="Proteomes" id="UP000187651">
    <property type="component" value="Unassembled WGS sequence"/>
</dbReference>
<evidence type="ECO:0000313" key="2">
    <source>
        <dbReference type="EMBL" id="SDM97056.1"/>
    </source>
</evidence>
<dbReference type="RefSeq" id="WP_074521637.1">
    <property type="nucleotide sequence ID" value="NZ_FNHZ01000004.1"/>
</dbReference>
<evidence type="ECO:0000313" key="3">
    <source>
        <dbReference type="Proteomes" id="UP000187651"/>
    </source>
</evidence>
<evidence type="ECO:0000259" key="1">
    <source>
        <dbReference type="Pfam" id="PF13524"/>
    </source>
</evidence>
<protein>
    <submittedName>
        <fullName evidence="2">Spore maturation protein CgeB</fullName>
    </submittedName>
</protein>
<dbReference type="AlphaFoldDB" id="A0A1G9XKW5"/>
<feature type="domain" description="Spore protein YkvP/CgeB glycosyl transferase-like" evidence="1">
    <location>
        <begin position="245"/>
        <end position="386"/>
    </location>
</feature>